<feature type="region of interest" description="Disordered" evidence="1">
    <location>
        <begin position="134"/>
        <end position="176"/>
    </location>
</feature>
<dbReference type="Proteomes" id="UP000325440">
    <property type="component" value="Unassembled WGS sequence"/>
</dbReference>
<dbReference type="PANTHER" id="PTHR21505">
    <property type="entry name" value="MADF DOMAIN-CONTAINING PROTEIN-RELATED"/>
    <property type="match status" value="1"/>
</dbReference>
<proteinExistence type="predicted"/>
<organism evidence="3 4">
    <name type="scientific">Cinara cedri</name>
    <dbReference type="NCBI Taxonomy" id="506608"/>
    <lineage>
        <taxon>Eukaryota</taxon>
        <taxon>Metazoa</taxon>
        <taxon>Ecdysozoa</taxon>
        <taxon>Arthropoda</taxon>
        <taxon>Hexapoda</taxon>
        <taxon>Insecta</taxon>
        <taxon>Pterygota</taxon>
        <taxon>Neoptera</taxon>
        <taxon>Paraneoptera</taxon>
        <taxon>Hemiptera</taxon>
        <taxon>Sternorrhyncha</taxon>
        <taxon>Aphidomorpha</taxon>
        <taxon>Aphidoidea</taxon>
        <taxon>Aphididae</taxon>
        <taxon>Lachninae</taxon>
        <taxon>Cinara</taxon>
    </lineage>
</organism>
<dbReference type="PANTHER" id="PTHR21505:SF12">
    <property type="entry name" value="MADF DOMAIN-CONTAINING PROTEIN-RELATED"/>
    <property type="match status" value="1"/>
</dbReference>
<sequence>MSIMENSNMESCMEWPDEFTLRLISLYQDKPILWNPTNKDFKMVNKKLTCWMDIAEELQMDVTVVKKKIDSLRTSFRRELRRERTTGMGNDGYHSKWFAFKSMQFLNKHVRHRKRINNIASPLSQFEEDITDDESIKSDHTNRSPSTTNSVLNNPVEVVKGKTSESQKLLKKQDDQEDPQVDEACKVFKIIAENKNALTEKDECISFGEYVTTQLKKFDSHTRAIAKHLIQNTLFEAEMGKLQQNFRRPASILRRFRK</sequence>
<evidence type="ECO:0000313" key="4">
    <source>
        <dbReference type="Proteomes" id="UP000325440"/>
    </source>
</evidence>
<evidence type="ECO:0000313" key="3">
    <source>
        <dbReference type="EMBL" id="VVC45279.1"/>
    </source>
</evidence>
<dbReference type="SMART" id="SM00595">
    <property type="entry name" value="MADF"/>
    <property type="match status" value="1"/>
</dbReference>
<name>A0A5E4NNH1_9HEMI</name>
<evidence type="ECO:0000256" key="1">
    <source>
        <dbReference type="SAM" id="MobiDB-lite"/>
    </source>
</evidence>
<reference evidence="3 4" key="1">
    <citation type="submission" date="2019-08" db="EMBL/GenBank/DDBJ databases">
        <authorList>
            <person name="Alioto T."/>
            <person name="Alioto T."/>
            <person name="Gomez Garrido J."/>
        </authorList>
    </citation>
    <scope>NUCLEOTIDE SEQUENCE [LARGE SCALE GENOMIC DNA]</scope>
</reference>
<dbReference type="Pfam" id="PF10545">
    <property type="entry name" value="MADF_DNA_bdg"/>
    <property type="match status" value="1"/>
</dbReference>
<evidence type="ECO:0000259" key="2">
    <source>
        <dbReference type="PROSITE" id="PS51029"/>
    </source>
</evidence>
<feature type="domain" description="MADF" evidence="2">
    <location>
        <begin position="22"/>
        <end position="111"/>
    </location>
</feature>
<dbReference type="InterPro" id="IPR006578">
    <property type="entry name" value="MADF-dom"/>
</dbReference>
<dbReference type="OrthoDB" id="7408914at2759"/>
<accession>A0A5E4NNH1</accession>
<dbReference type="PROSITE" id="PS51029">
    <property type="entry name" value="MADF"/>
    <property type="match status" value="1"/>
</dbReference>
<feature type="compositionally biased region" description="Polar residues" evidence="1">
    <location>
        <begin position="143"/>
        <end position="153"/>
    </location>
</feature>
<protein>
    <recommendedName>
        <fullName evidence="2">MADF domain-containing protein</fullName>
    </recommendedName>
</protein>
<dbReference type="AlphaFoldDB" id="A0A5E4NNH1"/>
<gene>
    <name evidence="3" type="ORF">CINCED_3A016423</name>
</gene>
<dbReference type="EMBL" id="CABPRJ010002398">
    <property type="protein sequence ID" value="VVC45279.1"/>
    <property type="molecule type" value="Genomic_DNA"/>
</dbReference>
<keyword evidence="4" id="KW-1185">Reference proteome</keyword>